<name>A0A8T2N3K5_9TELE</name>
<sequence length="89" mass="10017">MGLFMDVVQDIEPSERRGGRRRGTERPIRQMRHLFPACLAAETPADFNASPAGLDERADEKLGLTDDPVQQSMRYLFQEIIQSGLERGA</sequence>
<keyword evidence="3" id="KW-1185">Reference proteome</keyword>
<feature type="region of interest" description="Disordered" evidence="1">
    <location>
        <begin position="1"/>
        <end position="27"/>
    </location>
</feature>
<feature type="compositionally biased region" description="Basic and acidic residues" evidence="1">
    <location>
        <begin position="13"/>
        <end position="27"/>
    </location>
</feature>
<organism evidence="2 3">
    <name type="scientific">Albula glossodonta</name>
    <name type="common">roundjaw bonefish</name>
    <dbReference type="NCBI Taxonomy" id="121402"/>
    <lineage>
        <taxon>Eukaryota</taxon>
        <taxon>Metazoa</taxon>
        <taxon>Chordata</taxon>
        <taxon>Craniata</taxon>
        <taxon>Vertebrata</taxon>
        <taxon>Euteleostomi</taxon>
        <taxon>Actinopterygii</taxon>
        <taxon>Neopterygii</taxon>
        <taxon>Teleostei</taxon>
        <taxon>Albuliformes</taxon>
        <taxon>Albulidae</taxon>
        <taxon>Albula</taxon>
    </lineage>
</organism>
<comment type="caution">
    <text evidence="2">The sequence shown here is derived from an EMBL/GenBank/DDBJ whole genome shotgun (WGS) entry which is preliminary data.</text>
</comment>
<evidence type="ECO:0000313" key="2">
    <source>
        <dbReference type="EMBL" id="KAG9334010.1"/>
    </source>
</evidence>
<protein>
    <submittedName>
        <fullName evidence="2">Uncharacterized protein</fullName>
    </submittedName>
</protein>
<dbReference type="EMBL" id="JAFBMS010000166">
    <property type="protein sequence ID" value="KAG9334010.1"/>
    <property type="molecule type" value="Genomic_DNA"/>
</dbReference>
<evidence type="ECO:0000256" key="1">
    <source>
        <dbReference type="SAM" id="MobiDB-lite"/>
    </source>
</evidence>
<gene>
    <name evidence="2" type="ORF">JZ751_009242</name>
</gene>
<dbReference type="AlphaFoldDB" id="A0A8T2N3K5"/>
<evidence type="ECO:0000313" key="3">
    <source>
        <dbReference type="Proteomes" id="UP000824540"/>
    </source>
</evidence>
<dbReference type="Proteomes" id="UP000824540">
    <property type="component" value="Unassembled WGS sequence"/>
</dbReference>
<accession>A0A8T2N3K5</accession>
<proteinExistence type="predicted"/>
<reference evidence="2" key="1">
    <citation type="thesis" date="2021" institute="BYU ScholarsArchive" country="Provo, UT, USA">
        <title>Applications of and Algorithms for Genome Assembly and Genomic Analyses with an Emphasis on Marine Teleosts.</title>
        <authorList>
            <person name="Pickett B.D."/>
        </authorList>
    </citation>
    <scope>NUCLEOTIDE SEQUENCE</scope>
    <source>
        <strain evidence="2">HI-2016</strain>
    </source>
</reference>